<sequence length="50" mass="6050">MESTVKQFRRSELLRSHMSTLHMLFCEDCFVRRLHILVQVIWHVICCLCT</sequence>
<organism evidence="1">
    <name type="scientific">Arundo donax</name>
    <name type="common">Giant reed</name>
    <name type="synonym">Donax arundinaceus</name>
    <dbReference type="NCBI Taxonomy" id="35708"/>
    <lineage>
        <taxon>Eukaryota</taxon>
        <taxon>Viridiplantae</taxon>
        <taxon>Streptophyta</taxon>
        <taxon>Embryophyta</taxon>
        <taxon>Tracheophyta</taxon>
        <taxon>Spermatophyta</taxon>
        <taxon>Magnoliopsida</taxon>
        <taxon>Liliopsida</taxon>
        <taxon>Poales</taxon>
        <taxon>Poaceae</taxon>
        <taxon>PACMAD clade</taxon>
        <taxon>Arundinoideae</taxon>
        <taxon>Arundineae</taxon>
        <taxon>Arundo</taxon>
    </lineage>
</organism>
<dbReference type="EMBL" id="GBRH01200554">
    <property type="protein sequence ID" value="JAD97341.1"/>
    <property type="molecule type" value="Transcribed_RNA"/>
</dbReference>
<name>A0A0A9EBB7_ARUDO</name>
<protein>
    <submittedName>
        <fullName evidence="1">Uncharacterized protein</fullName>
    </submittedName>
</protein>
<reference evidence="1" key="2">
    <citation type="journal article" date="2015" name="Data Brief">
        <title>Shoot transcriptome of the giant reed, Arundo donax.</title>
        <authorList>
            <person name="Barrero R.A."/>
            <person name="Guerrero F.D."/>
            <person name="Moolhuijzen P."/>
            <person name="Goolsby J.A."/>
            <person name="Tidwell J."/>
            <person name="Bellgard S.E."/>
            <person name="Bellgard M.I."/>
        </authorList>
    </citation>
    <scope>NUCLEOTIDE SEQUENCE</scope>
    <source>
        <tissue evidence="1">Shoot tissue taken approximately 20 cm above the soil surface</tissue>
    </source>
</reference>
<dbReference type="AlphaFoldDB" id="A0A0A9EBB7"/>
<reference evidence="1" key="1">
    <citation type="submission" date="2014-09" db="EMBL/GenBank/DDBJ databases">
        <authorList>
            <person name="Magalhaes I.L.F."/>
            <person name="Oliveira U."/>
            <person name="Santos F.R."/>
            <person name="Vidigal T.H.D.A."/>
            <person name="Brescovit A.D."/>
            <person name="Santos A.J."/>
        </authorList>
    </citation>
    <scope>NUCLEOTIDE SEQUENCE</scope>
    <source>
        <tissue evidence="1">Shoot tissue taken approximately 20 cm above the soil surface</tissue>
    </source>
</reference>
<evidence type="ECO:0000313" key="1">
    <source>
        <dbReference type="EMBL" id="JAD97341.1"/>
    </source>
</evidence>
<accession>A0A0A9EBB7</accession>
<proteinExistence type="predicted"/>